<protein>
    <submittedName>
        <fullName evidence="2">Uncharacterized protein</fullName>
    </submittedName>
</protein>
<organism evidence="2 3">
    <name type="scientific">Nocardia ignorata</name>
    <dbReference type="NCBI Taxonomy" id="145285"/>
    <lineage>
        <taxon>Bacteria</taxon>
        <taxon>Bacillati</taxon>
        <taxon>Actinomycetota</taxon>
        <taxon>Actinomycetes</taxon>
        <taxon>Mycobacteriales</taxon>
        <taxon>Nocardiaceae</taxon>
        <taxon>Nocardia</taxon>
    </lineage>
</organism>
<reference evidence="2 3" key="1">
    <citation type="submission" date="2019-03" db="EMBL/GenBank/DDBJ databases">
        <title>Genomic Encyclopedia of Type Strains, Phase IV (KMG-IV): sequencing the most valuable type-strain genomes for metagenomic binning, comparative biology and taxonomic classification.</title>
        <authorList>
            <person name="Goeker M."/>
        </authorList>
    </citation>
    <scope>NUCLEOTIDE SEQUENCE [LARGE SCALE GENOMIC DNA]</scope>
    <source>
        <strain evidence="2 3">DSM 44496</strain>
    </source>
</reference>
<accession>A0A4R6PR61</accession>
<dbReference type="Proteomes" id="UP000295087">
    <property type="component" value="Unassembled WGS sequence"/>
</dbReference>
<proteinExistence type="predicted"/>
<dbReference type="EMBL" id="SNXK01000002">
    <property type="protein sequence ID" value="TDP39492.1"/>
    <property type="molecule type" value="Genomic_DNA"/>
</dbReference>
<keyword evidence="3" id="KW-1185">Reference proteome</keyword>
<name>A0A4R6PR61_NOCIG</name>
<evidence type="ECO:0000313" key="3">
    <source>
        <dbReference type="Proteomes" id="UP000295087"/>
    </source>
</evidence>
<evidence type="ECO:0000256" key="1">
    <source>
        <dbReference type="SAM" id="MobiDB-lite"/>
    </source>
</evidence>
<evidence type="ECO:0000313" key="2">
    <source>
        <dbReference type="EMBL" id="TDP39492.1"/>
    </source>
</evidence>
<feature type="compositionally biased region" description="Basic and acidic residues" evidence="1">
    <location>
        <begin position="1"/>
        <end position="18"/>
    </location>
</feature>
<dbReference type="AlphaFoldDB" id="A0A4R6PR61"/>
<feature type="region of interest" description="Disordered" evidence="1">
    <location>
        <begin position="1"/>
        <end position="52"/>
    </location>
</feature>
<gene>
    <name evidence="2" type="ORF">DFR75_102204</name>
</gene>
<comment type="caution">
    <text evidence="2">The sequence shown here is derived from an EMBL/GenBank/DDBJ whole genome shotgun (WGS) entry which is preliminary data.</text>
</comment>
<sequence>MVDRSDSVDTRETVDHPIARLHRYGRHNGSDSEYAGTDATGSGAPGRVVGAV</sequence>